<dbReference type="EMBL" id="CP002780">
    <property type="protein sequence ID" value="AEG60685.1"/>
    <property type="molecule type" value="Genomic_DNA"/>
</dbReference>
<evidence type="ECO:0000313" key="1">
    <source>
        <dbReference type="EMBL" id="AEG60685.1"/>
    </source>
</evidence>
<proteinExistence type="predicted"/>
<dbReference type="KEGG" id="dru:Desru_2446"/>
<evidence type="ECO:0000313" key="2">
    <source>
        <dbReference type="Proteomes" id="UP000009234"/>
    </source>
</evidence>
<keyword evidence="2" id="KW-1185">Reference proteome</keyword>
<protein>
    <submittedName>
        <fullName evidence="1">Uncharacterized protein</fullName>
    </submittedName>
</protein>
<sequence>MLRNERLGADEVGEELRCILAEKCQRPGKDYPATRKDPPQEKPCQQVFLTQNEGAGSCFRRYMR</sequence>
<name>F6DN96_DESRL</name>
<reference evidence="1 2" key="2">
    <citation type="journal article" date="2012" name="Stand. Genomic Sci.">
        <title>Complete genome sequence of the sulfate-reducing firmicute Desulfotomaculum ruminis type strain (DL(T)).</title>
        <authorList>
            <person name="Spring S."/>
            <person name="Visser M."/>
            <person name="Lu M."/>
            <person name="Copeland A."/>
            <person name="Lapidus A."/>
            <person name="Lucas S."/>
            <person name="Cheng J.F."/>
            <person name="Han C."/>
            <person name="Tapia R."/>
            <person name="Goodwin L.A."/>
            <person name="Pitluck S."/>
            <person name="Ivanova N."/>
            <person name="Land M."/>
            <person name="Hauser L."/>
            <person name="Larimer F."/>
            <person name="Rohde M."/>
            <person name="Goker M."/>
            <person name="Detter J.C."/>
            <person name="Kyrpides N.C."/>
            <person name="Woyke T."/>
            <person name="Schaap P.J."/>
            <person name="Plugge C.M."/>
            <person name="Muyzer G."/>
            <person name="Kuever J."/>
            <person name="Pereira I.A."/>
            <person name="Parshina S.N."/>
            <person name="Bernier-Latmani R."/>
            <person name="Stams A.J."/>
            <person name="Klenk H.P."/>
        </authorList>
    </citation>
    <scope>NUCLEOTIDE SEQUENCE [LARGE SCALE GENOMIC DNA]</scope>
    <source>
        <strain evidence="2">ATCC 23193 / DSM 2154 / NCIB 8452 / DL</strain>
    </source>
</reference>
<dbReference type="Proteomes" id="UP000009234">
    <property type="component" value="Chromosome"/>
</dbReference>
<dbReference type="HOGENOM" id="CLU_2860449_0_0_9"/>
<gene>
    <name evidence="1" type="ordered locus">Desru_2446</name>
</gene>
<reference evidence="2" key="1">
    <citation type="submission" date="2011-05" db="EMBL/GenBank/DDBJ databases">
        <title>Complete sequence of Desulfotomaculum ruminis DSM 2154.</title>
        <authorList>
            <person name="Lucas S."/>
            <person name="Copeland A."/>
            <person name="Lapidus A."/>
            <person name="Cheng J.-F."/>
            <person name="Goodwin L."/>
            <person name="Pitluck S."/>
            <person name="Lu M."/>
            <person name="Detter J.C."/>
            <person name="Han C."/>
            <person name="Tapia R."/>
            <person name="Land M."/>
            <person name="Hauser L."/>
            <person name="Kyrpides N."/>
            <person name="Ivanova N."/>
            <person name="Mikhailova N."/>
            <person name="Pagani I."/>
            <person name="Stams A.J.M."/>
            <person name="Plugge C.M."/>
            <person name="Muyzer G."/>
            <person name="Kuever J."/>
            <person name="Parshina S.N."/>
            <person name="Ivanova A.E."/>
            <person name="Nazina T.N."/>
            <person name="Brambilla E."/>
            <person name="Spring S."/>
            <person name="Klenk H.-P."/>
            <person name="Woyke T."/>
        </authorList>
    </citation>
    <scope>NUCLEOTIDE SEQUENCE [LARGE SCALE GENOMIC DNA]</scope>
    <source>
        <strain evidence="2">ATCC 23193 / DSM 2154 / NCIB 8452 / DL</strain>
    </source>
</reference>
<dbReference type="AlphaFoldDB" id="F6DN96"/>
<organism evidence="1 2">
    <name type="scientific">Desulforamulus ruminis (strain ATCC 23193 / DSM 2154 / NCIMB 8452 / DL)</name>
    <name type="common">Desulfotomaculum ruminis</name>
    <dbReference type="NCBI Taxonomy" id="696281"/>
    <lineage>
        <taxon>Bacteria</taxon>
        <taxon>Bacillati</taxon>
        <taxon>Bacillota</taxon>
        <taxon>Clostridia</taxon>
        <taxon>Eubacteriales</taxon>
        <taxon>Peptococcaceae</taxon>
        <taxon>Desulforamulus</taxon>
    </lineage>
</organism>
<accession>F6DN96</accession>